<dbReference type="Gene3D" id="3.30.1150.10">
    <property type="match status" value="1"/>
</dbReference>
<organism evidence="2 3">
    <name type="scientific">Candidatus Rhodoblastus alkanivorans</name>
    <dbReference type="NCBI Taxonomy" id="2954117"/>
    <lineage>
        <taxon>Bacteria</taxon>
        <taxon>Pseudomonadati</taxon>
        <taxon>Pseudomonadota</taxon>
        <taxon>Alphaproteobacteria</taxon>
        <taxon>Hyphomicrobiales</taxon>
        <taxon>Rhodoblastaceae</taxon>
        <taxon>Rhodoblastus</taxon>
    </lineage>
</organism>
<comment type="caution">
    <text evidence="2">The sequence shown here is derived from an EMBL/GenBank/DDBJ whole genome shotgun (WGS) entry which is preliminary data.</text>
</comment>
<protein>
    <submittedName>
        <fullName evidence="2">Cell envelope integrity protein TolA</fullName>
    </submittedName>
</protein>
<accession>A0ABS9Z2M1</accession>
<evidence type="ECO:0000256" key="1">
    <source>
        <dbReference type="SAM" id="MobiDB-lite"/>
    </source>
</evidence>
<reference evidence="2" key="1">
    <citation type="journal article" date="2022" name="ISME J.">
        <title>Identification of active gaseous-alkane degraders at natural gas seeps.</title>
        <authorList>
            <person name="Farhan Ul Haque M."/>
            <person name="Hernandez M."/>
            <person name="Crombie A.T."/>
            <person name="Murrell J.C."/>
        </authorList>
    </citation>
    <scope>NUCLEOTIDE SEQUENCE</scope>
    <source>
        <strain evidence="2">PC2</strain>
    </source>
</reference>
<name>A0ABS9Z2M1_9HYPH</name>
<evidence type="ECO:0000313" key="2">
    <source>
        <dbReference type="EMBL" id="MCI4681924.1"/>
    </source>
</evidence>
<dbReference type="Proteomes" id="UP001139104">
    <property type="component" value="Unassembled WGS sequence"/>
</dbReference>
<gene>
    <name evidence="2" type="ORF">K2U94_03960</name>
</gene>
<feature type="compositionally biased region" description="Basic and acidic residues" evidence="1">
    <location>
        <begin position="138"/>
        <end position="151"/>
    </location>
</feature>
<evidence type="ECO:0000313" key="3">
    <source>
        <dbReference type="Proteomes" id="UP001139104"/>
    </source>
</evidence>
<dbReference type="PRINTS" id="PR01217">
    <property type="entry name" value="PRICHEXTENSN"/>
</dbReference>
<feature type="compositionally biased region" description="Basic and acidic residues" evidence="1">
    <location>
        <begin position="159"/>
        <end position="230"/>
    </location>
</feature>
<dbReference type="EMBL" id="JAIVFP010000001">
    <property type="protein sequence ID" value="MCI4681924.1"/>
    <property type="molecule type" value="Genomic_DNA"/>
</dbReference>
<feature type="compositionally biased region" description="Basic and acidic residues" evidence="1">
    <location>
        <begin position="60"/>
        <end position="78"/>
    </location>
</feature>
<feature type="region of interest" description="Disordered" evidence="1">
    <location>
        <begin position="52"/>
        <end position="232"/>
    </location>
</feature>
<sequence length="371" mass="41068">MRFSRSEPGFLVSAAIHLGLLAFLLVHFSHEQKFADAEEAVAVETITESQFHEIMQGEKTAPKADKPRADKVAERSEAKPTPPPPPPEAKRDVPVPAPPLRRSTDQAEADQTPPSPPTPPPRPAPPPPPVAKTPPRPPEQKQEAERKDAEAVRPPPRPKPPEKAERKPAPEPPPPEKPREKPEPKAKAEEKPTRKPPKPDDIAKLLADAKDKPAQKRKSSAESEHRRTPDLSEIAKLLDEKAPDAKFTSGREISRAAALGARHATGARMSPSMSDSLNALLQEQYKQCWNYLPLTGDKYVARIHVTYRPDGSLAGQPVLLNPPSNPQFRGLAESAVRAVRRCNPLRIPAQYLPYYDQWKDWVVGFDPEILN</sequence>
<feature type="compositionally biased region" description="Pro residues" evidence="1">
    <location>
        <begin position="113"/>
        <end position="137"/>
    </location>
</feature>
<dbReference type="RefSeq" id="WP_243065964.1">
    <property type="nucleotide sequence ID" value="NZ_JAIVFK010000003.1"/>
</dbReference>
<keyword evidence="3" id="KW-1185">Reference proteome</keyword>
<proteinExistence type="predicted"/>